<organism evidence="1 2">
    <name type="scientific">Candidatus Portnoybacteria bacterium CG11_big_fil_rev_8_21_14_0_20_40_15</name>
    <dbReference type="NCBI Taxonomy" id="1974817"/>
    <lineage>
        <taxon>Bacteria</taxon>
        <taxon>Candidatus Portnoyibacteriota</taxon>
    </lineage>
</organism>
<sequence length="83" mass="9237">MEIVKSCGEAARNFLGKNAFGLFSNKGHQTGLPNFLEAKAIVCSPRRTARLVRNWAVKSNGGTKSQETIFSEMRRFVPIYCAK</sequence>
<comment type="caution">
    <text evidence="1">The sequence shown here is derived from an EMBL/GenBank/DDBJ whole genome shotgun (WGS) entry which is preliminary data.</text>
</comment>
<proteinExistence type="predicted"/>
<dbReference type="EMBL" id="PCVO01000047">
    <property type="protein sequence ID" value="PIQ75107.1"/>
    <property type="molecule type" value="Genomic_DNA"/>
</dbReference>
<name>A0A2H0KSN0_9BACT</name>
<evidence type="ECO:0000313" key="2">
    <source>
        <dbReference type="Proteomes" id="UP000229317"/>
    </source>
</evidence>
<dbReference type="Proteomes" id="UP000229317">
    <property type="component" value="Unassembled WGS sequence"/>
</dbReference>
<protein>
    <submittedName>
        <fullName evidence="1">Uncharacterized protein</fullName>
    </submittedName>
</protein>
<evidence type="ECO:0000313" key="1">
    <source>
        <dbReference type="EMBL" id="PIQ75107.1"/>
    </source>
</evidence>
<reference evidence="1 2" key="1">
    <citation type="submission" date="2017-09" db="EMBL/GenBank/DDBJ databases">
        <title>Depth-based differentiation of microbial function through sediment-hosted aquifers and enrichment of novel symbionts in the deep terrestrial subsurface.</title>
        <authorList>
            <person name="Probst A.J."/>
            <person name="Ladd B."/>
            <person name="Jarett J.K."/>
            <person name="Geller-Mcgrath D.E."/>
            <person name="Sieber C.M."/>
            <person name="Emerson J.B."/>
            <person name="Anantharaman K."/>
            <person name="Thomas B.C."/>
            <person name="Malmstrom R."/>
            <person name="Stieglmeier M."/>
            <person name="Klingl A."/>
            <person name="Woyke T."/>
            <person name="Ryan C.M."/>
            <person name="Banfield J.F."/>
        </authorList>
    </citation>
    <scope>NUCLEOTIDE SEQUENCE [LARGE SCALE GENOMIC DNA]</scope>
    <source>
        <strain evidence="1">CG11_big_fil_rev_8_21_14_0_20_40_15</strain>
    </source>
</reference>
<accession>A0A2H0KSN0</accession>
<dbReference type="AlphaFoldDB" id="A0A2H0KSN0"/>
<gene>
    <name evidence="1" type="ORF">COV84_03025</name>
</gene>